<dbReference type="GO" id="GO:0046914">
    <property type="term" value="F:transition metal ion binding"/>
    <property type="evidence" value="ECO:0007669"/>
    <property type="project" value="TreeGrafter"/>
</dbReference>
<evidence type="ECO:0000313" key="12">
    <source>
        <dbReference type="Proteomes" id="UP000054740"/>
    </source>
</evidence>
<dbReference type="EMBL" id="FCNY02000004">
    <property type="protein sequence ID" value="SAL32076.1"/>
    <property type="molecule type" value="Genomic_DNA"/>
</dbReference>
<dbReference type="Pfam" id="PF25971">
    <property type="entry name" value="CzcB_N"/>
    <property type="match status" value="1"/>
</dbReference>
<feature type="domain" description="CzcB-like barrel-sandwich hybrid" evidence="9">
    <location>
        <begin position="192"/>
        <end position="335"/>
    </location>
</feature>
<dbReference type="Pfam" id="PF25954">
    <property type="entry name" value="Beta-barrel_RND_2"/>
    <property type="match status" value="1"/>
</dbReference>
<gene>
    <name evidence="11" type="ORF">AWB70_02087</name>
</gene>
<dbReference type="SUPFAM" id="SSF111369">
    <property type="entry name" value="HlyD-like secretion proteins"/>
    <property type="match status" value="1"/>
</dbReference>
<accession>A0A158GJ40</accession>
<dbReference type="GO" id="GO:0022857">
    <property type="term" value="F:transmembrane transporter activity"/>
    <property type="evidence" value="ECO:0007669"/>
    <property type="project" value="InterPro"/>
</dbReference>
<feature type="domain" description="CusB-like beta-barrel" evidence="7">
    <location>
        <begin position="338"/>
        <end position="413"/>
    </location>
</feature>
<evidence type="ECO:0000313" key="11">
    <source>
        <dbReference type="EMBL" id="SAL32076.1"/>
    </source>
</evidence>
<dbReference type="InterPro" id="IPR058792">
    <property type="entry name" value="Beta-barrel_RND_2"/>
</dbReference>
<dbReference type="RefSeq" id="WP_053571795.1">
    <property type="nucleotide sequence ID" value="NZ_FCNY02000004.1"/>
</dbReference>
<dbReference type="InterPro" id="IPR058647">
    <property type="entry name" value="BSH_CzcB-like"/>
</dbReference>
<feature type="domain" description="CzcB-like alpha-helical hairpin" evidence="6">
    <location>
        <begin position="231"/>
        <end position="290"/>
    </location>
</feature>
<dbReference type="NCBIfam" id="TIGR01730">
    <property type="entry name" value="RND_mfp"/>
    <property type="match status" value="1"/>
</dbReference>
<keyword evidence="5" id="KW-0472">Membrane</keyword>
<organism evidence="11 12">
    <name type="scientific">Caballeronia cordobensis</name>
    <name type="common">Burkholderia cordobensis</name>
    <dbReference type="NCBI Taxonomy" id="1353886"/>
    <lineage>
        <taxon>Bacteria</taxon>
        <taxon>Pseudomonadati</taxon>
        <taxon>Pseudomonadota</taxon>
        <taxon>Betaproteobacteria</taxon>
        <taxon>Burkholderiales</taxon>
        <taxon>Burkholderiaceae</taxon>
        <taxon>Caballeronia</taxon>
    </lineage>
</organism>
<proteinExistence type="inferred from homology"/>
<dbReference type="InterPro" id="IPR058648">
    <property type="entry name" value="HH_CzcB-like"/>
</dbReference>
<evidence type="ECO:0000259" key="7">
    <source>
        <dbReference type="Pfam" id="PF25954"/>
    </source>
</evidence>
<keyword evidence="5" id="KW-0812">Transmembrane</keyword>
<evidence type="ECO:0000256" key="1">
    <source>
        <dbReference type="ARBA" id="ARBA00009477"/>
    </source>
</evidence>
<dbReference type="Gene3D" id="1.10.287.470">
    <property type="entry name" value="Helix hairpin bin"/>
    <property type="match status" value="1"/>
</dbReference>
<feature type="transmembrane region" description="Helical" evidence="5">
    <location>
        <begin position="7"/>
        <end position="25"/>
    </location>
</feature>
<dbReference type="Gene3D" id="2.40.420.20">
    <property type="match status" value="1"/>
</dbReference>
<dbReference type="GO" id="GO:0015679">
    <property type="term" value="P:plasma membrane copper ion transport"/>
    <property type="evidence" value="ECO:0007669"/>
    <property type="project" value="TreeGrafter"/>
</dbReference>
<feature type="domain" description="CzcB N-terminal" evidence="8">
    <location>
        <begin position="55"/>
        <end position="144"/>
    </location>
</feature>
<feature type="coiled-coil region" evidence="3">
    <location>
        <begin position="229"/>
        <end position="287"/>
    </location>
</feature>
<keyword evidence="3" id="KW-0175">Coiled coil</keyword>
<keyword evidence="2" id="KW-0813">Transport</keyword>
<dbReference type="PANTHER" id="PTHR30097:SF4">
    <property type="entry name" value="SLR6042 PROTEIN"/>
    <property type="match status" value="1"/>
</dbReference>
<evidence type="ECO:0000256" key="5">
    <source>
        <dbReference type="SAM" id="Phobius"/>
    </source>
</evidence>
<dbReference type="InterPro" id="IPR006143">
    <property type="entry name" value="RND_pump_MFP"/>
</dbReference>
<dbReference type="AlphaFoldDB" id="A0A158GJ40"/>
<dbReference type="InterPro" id="IPR058649">
    <property type="entry name" value="CzcB_C"/>
</dbReference>
<reference evidence="12" key="1">
    <citation type="submission" date="2016-01" db="EMBL/GenBank/DDBJ databases">
        <authorList>
            <person name="Peeters C."/>
        </authorList>
    </citation>
    <scope>NUCLEOTIDE SEQUENCE [LARGE SCALE GENOMIC DNA]</scope>
</reference>
<dbReference type="Pfam" id="PF25893">
    <property type="entry name" value="HH_CzcB"/>
    <property type="match status" value="1"/>
</dbReference>
<feature type="domain" description="CzcB-like C-terminal circularly permuted SH3-like" evidence="10">
    <location>
        <begin position="420"/>
        <end position="480"/>
    </location>
</feature>
<dbReference type="Gene3D" id="2.40.30.170">
    <property type="match status" value="1"/>
</dbReference>
<evidence type="ECO:0000256" key="3">
    <source>
        <dbReference type="SAM" id="Coils"/>
    </source>
</evidence>
<dbReference type="PANTHER" id="PTHR30097">
    <property type="entry name" value="CATION EFFLUX SYSTEM PROTEIN CUSB"/>
    <property type="match status" value="1"/>
</dbReference>
<dbReference type="GO" id="GO:0060003">
    <property type="term" value="P:copper ion export"/>
    <property type="evidence" value="ECO:0007669"/>
    <property type="project" value="TreeGrafter"/>
</dbReference>
<dbReference type="InterPro" id="IPR058646">
    <property type="entry name" value="CzcB_N"/>
</dbReference>
<evidence type="ECO:0000256" key="2">
    <source>
        <dbReference type="ARBA" id="ARBA00022448"/>
    </source>
</evidence>
<keyword evidence="5" id="KW-1133">Transmembrane helix</keyword>
<evidence type="ECO:0000259" key="6">
    <source>
        <dbReference type="Pfam" id="PF25893"/>
    </source>
</evidence>
<dbReference type="InterPro" id="IPR051909">
    <property type="entry name" value="MFP_Cation_Efflux"/>
</dbReference>
<evidence type="ECO:0000259" key="9">
    <source>
        <dbReference type="Pfam" id="PF25973"/>
    </source>
</evidence>
<name>A0A158GJ40_CABCO</name>
<evidence type="ECO:0000256" key="4">
    <source>
        <dbReference type="SAM" id="MobiDB-lite"/>
    </source>
</evidence>
<sequence length="491" mass="52233">MPRRRTCFIMAALGGIGIIIAAYAMTQEKEAPAFEPTAAKAQRDEADAGAGQHGGVLLKNGPITLEVVLAEKPGDARLIVYPARDGKPLSKDVVVSASVTRYDGQKETLAFQQSGQKYMSTEAIAKPHVFDAIVNVKGSDGNASFEYARTDGAVVLSEAQLKTSKIDLAKVGPAQIATSFQLPGEIKFNEDRTAHVVPRVAGIVERVDVSIGQNVKKGQVLAVIASTGLADLRSELLTAERRLSAARTTYDRERTLWQERVSAEQDFLQAQVQLREAEIAAQNARQKLAAINAPAGARSLNQYELRAPFSGTVIEKHATPGEAIAADANVFVISDLSSVWAEMAVPAQRLNDVRVGREATVSAAAFESASRGPIAYVGALLGEQTRTAPARVVLPNPNGAWRPGMFVNVSVDAGTQDVPIAVATDALQDVDGTPSVFVQSAKGFVAQAVETGRRDERVTEVVRGLHPGQQYVAANSFVLKAELGKGSAEEE</sequence>
<dbReference type="Pfam" id="PF25973">
    <property type="entry name" value="BSH_CzcB"/>
    <property type="match status" value="1"/>
</dbReference>
<dbReference type="Pfam" id="PF25975">
    <property type="entry name" value="CzcB_C"/>
    <property type="match status" value="1"/>
</dbReference>
<comment type="similarity">
    <text evidence="1">Belongs to the membrane fusion protein (MFP) (TC 8.A.1) family.</text>
</comment>
<evidence type="ECO:0000259" key="10">
    <source>
        <dbReference type="Pfam" id="PF25975"/>
    </source>
</evidence>
<keyword evidence="12" id="KW-1185">Reference proteome</keyword>
<dbReference type="GO" id="GO:0030288">
    <property type="term" value="C:outer membrane-bounded periplasmic space"/>
    <property type="evidence" value="ECO:0007669"/>
    <property type="project" value="TreeGrafter"/>
</dbReference>
<dbReference type="Proteomes" id="UP000054740">
    <property type="component" value="Unassembled WGS sequence"/>
</dbReference>
<dbReference type="FunFam" id="2.40.30.170:FF:000010">
    <property type="entry name" value="Efflux RND transporter periplasmic adaptor subunit"/>
    <property type="match status" value="1"/>
</dbReference>
<protein>
    <submittedName>
        <fullName evidence="11">RND family efflux transporter MFP subunit</fullName>
    </submittedName>
</protein>
<dbReference type="GO" id="GO:0016020">
    <property type="term" value="C:membrane"/>
    <property type="evidence" value="ECO:0007669"/>
    <property type="project" value="InterPro"/>
</dbReference>
<feature type="region of interest" description="Disordered" evidence="4">
    <location>
        <begin position="34"/>
        <end position="53"/>
    </location>
</feature>
<dbReference type="Gene3D" id="2.40.50.100">
    <property type="match status" value="1"/>
</dbReference>
<evidence type="ECO:0000259" key="8">
    <source>
        <dbReference type="Pfam" id="PF25971"/>
    </source>
</evidence>